<dbReference type="EMBL" id="JADEWZ010000050">
    <property type="protein sequence ID" value="MBE9118522.1"/>
    <property type="molecule type" value="Genomic_DNA"/>
</dbReference>
<proteinExistence type="predicted"/>
<evidence type="ECO:0000313" key="2">
    <source>
        <dbReference type="Proteomes" id="UP000654482"/>
    </source>
</evidence>
<gene>
    <name evidence="1" type="ORF">IQ249_21770</name>
</gene>
<keyword evidence="2" id="KW-1185">Reference proteome</keyword>
<comment type="caution">
    <text evidence="1">The sequence shown here is derived from an EMBL/GenBank/DDBJ whole genome shotgun (WGS) entry which is preliminary data.</text>
</comment>
<accession>A0A8J7DZI6</accession>
<dbReference type="RefSeq" id="WP_194031606.1">
    <property type="nucleotide sequence ID" value="NZ_JADEWZ010000050.1"/>
</dbReference>
<dbReference type="Proteomes" id="UP000654482">
    <property type="component" value="Unassembled WGS sequence"/>
</dbReference>
<evidence type="ECO:0000313" key="1">
    <source>
        <dbReference type="EMBL" id="MBE9118522.1"/>
    </source>
</evidence>
<sequence>MSTQSQARALMMRHSQVIRNRQESMLGRAAAEIGMDIDAIQYRTHTQGKSNFRKNYDRSNATMS</sequence>
<name>A0A8J7DZI6_9CYAN</name>
<organism evidence="1 2">
    <name type="scientific">Lusitaniella coriacea LEGE 07157</name>
    <dbReference type="NCBI Taxonomy" id="945747"/>
    <lineage>
        <taxon>Bacteria</taxon>
        <taxon>Bacillati</taxon>
        <taxon>Cyanobacteriota</taxon>
        <taxon>Cyanophyceae</taxon>
        <taxon>Spirulinales</taxon>
        <taxon>Lusitaniellaceae</taxon>
        <taxon>Lusitaniella</taxon>
    </lineage>
</organism>
<protein>
    <recommendedName>
        <fullName evidence="3">Glutamine synthetase inactivating factor IF7</fullName>
    </recommendedName>
</protein>
<evidence type="ECO:0008006" key="3">
    <source>
        <dbReference type="Google" id="ProtNLM"/>
    </source>
</evidence>
<dbReference type="AlphaFoldDB" id="A0A8J7DZI6"/>
<reference evidence="1" key="1">
    <citation type="submission" date="2020-10" db="EMBL/GenBank/DDBJ databases">
        <authorList>
            <person name="Castelo-Branco R."/>
            <person name="Eusebio N."/>
            <person name="Adriana R."/>
            <person name="Vieira A."/>
            <person name="Brugerolle De Fraissinette N."/>
            <person name="Rezende De Castro R."/>
            <person name="Schneider M.P."/>
            <person name="Vasconcelos V."/>
            <person name="Leao P.N."/>
        </authorList>
    </citation>
    <scope>NUCLEOTIDE SEQUENCE</scope>
    <source>
        <strain evidence="1">LEGE 07157</strain>
    </source>
</reference>